<dbReference type="EMBL" id="GBQY01000035">
    <property type="protein sequence ID" value="JAC94822.1"/>
    <property type="molecule type" value="Transcribed_RNA"/>
</dbReference>
<sequence>MTGVVLIILLLLPLAATLQRDTDGRAMHMNKRLPRSFMDILKQRKVMSRFVCPWRQCTSLIDCPSLCNYCTEEGCSDFPW</sequence>
<dbReference type="AlphaFoldDB" id="A0A098LWH8"/>
<protein>
    <submittedName>
        <fullName evidence="2">Ubs_35 putative toxin</fullName>
    </submittedName>
</protein>
<keyword evidence="1" id="KW-0732">Signal</keyword>
<name>A0A098LWH8_UNEBI</name>
<feature type="chain" id="PRO_5001944856" evidence="1">
    <location>
        <begin position="18"/>
        <end position="80"/>
    </location>
</feature>
<accession>A0A098LWH8</accession>
<organism evidence="2">
    <name type="scientific">Unedogemmula bisaya</name>
    <name type="common">Sea snail</name>
    <name type="synonym">Lophiotoma bisaya</name>
    <dbReference type="NCBI Taxonomy" id="746885"/>
    <lineage>
        <taxon>Eukaryota</taxon>
        <taxon>Metazoa</taxon>
        <taxon>Spiralia</taxon>
        <taxon>Lophotrochozoa</taxon>
        <taxon>Mollusca</taxon>
        <taxon>Gastropoda</taxon>
        <taxon>Caenogastropoda</taxon>
        <taxon>Neogastropoda</taxon>
        <taxon>Conoidea</taxon>
        <taxon>Turridae</taxon>
        <taxon>Unedogemmula</taxon>
    </lineage>
</organism>
<proteinExistence type="predicted"/>
<reference evidence="2" key="1">
    <citation type="journal article" date="2014" name="Toxicon">
        <title>A bioinformatics survey for conotoxin-like sequences in three turrid snail venom duct transcriptomes.</title>
        <authorList>
            <person name="Gonzales D.T."/>
            <person name="Saloma C.P."/>
        </authorList>
    </citation>
    <scope>NUCLEOTIDE SEQUENCE</scope>
    <source>
        <tissue evidence="2">Venom duct</tissue>
    </source>
</reference>
<feature type="signal peptide" evidence="1">
    <location>
        <begin position="1"/>
        <end position="17"/>
    </location>
</feature>
<evidence type="ECO:0000313" key="2">
    <source>
        <dbReference type="EMBL" id="JAC94822.1"/>
    </source>
</evidence>
<evidence type="ECO:0000256" key="1">
    <source>
        <dbReference type="SAM" id="SignalP"/>
    </source>
</evidence>
<reference evidence="2" key="2">
    <citation type="submission" date="2014-09" db="EMBL/GenBank/DDBJ databases">
        <authorList>
            <person name="Gonzales D.T.T."/>
            <person name="Saloma C.P."/>
        </authorList>
    </citation>
    <scope>NUCLEOTIDE SEQUENCE</scope>
    <source>
        <tissue evidence="2">Venom duct</tissue>
    </source>
</reference>